<accession>A0A7D5GRW7</accession>
<dbReference type="Pfam" id="PF13602">
    <property type="entry name" value="ADH_zinc_N_2"/>
    <property type="match status" value="1"/>
</dbReference>
<feature type="compositionally biased region" description="Basic and acidic residues" evidence="1">
    <location>
        <begin position="7"/>
        <end position="19"/>
    </location>
</feature>
<reference evidence="2 3" key="1">
    <citation type="submission" date="2020-07" db="EMBL/GenBank/DDBJ databases">
        <authorList>
            <person name="Cui H."/>
        </authorList>
    </citation>
    <scope>NUCLEOTIDE SEQUENCE [LARGE SCALE GENOMIC DNA]</scope>
    <source>
        <strain evidence="2 3">YPL8</strain>
    </source>
</reference>
<proteinExistence type="predicted"/>
<gene>
    <name evidence="2" type="ORF">HYG82_05200</name>
</gene>
<protein>
    <submittedName>
        <fullName evidence="2">Zinc-binding dehydrogenase</fullName>
    </submittedName>
</protein>
<dbReference type="AlphaFoldDB" id="A0A7D5GRW7"/>
<dbReference type="Gene3D" id="3.90.180.10">
    <property type="entry name" value="Medium-chain alcohol dehydrogenases, catalytic domain"/>
    <property type="match status" value="1"/>
</dbReference>
<evidence type="ECO:0000313" key="2">
    <source>
        <dbReference type="EMBL" id="QLG48286.1"/>
    </source>
</evidence>
<dbReference type="EMBL" id="CP058601">
    <property type="protein sequence ID" value="QLG48286.1"/>
    <property type="molecule type" value="Genomic_DNA"/>
</dbReference>
<dbReference type="OrthoDB" id="75495at2157"/>
<evidence type="ECO:0000313" key="3">
    <source>
        <dbReference type="Proteomes" id="UP000509241"/>
    </source>
</evidence>
<sequence>MGWGKDLLPDGRKPREKSIPIEGQARPVVGSTMGTQDDLRRLVDFVAADDLSPEIDRTYSLEGTDEAFAAMRDRGIVGKIVVQPSVGGAGSERDSSYWKSCAPDSADRRRPDRGQFPSV</sequence>
<feature type="region of interest" description="Disordered" evidence="1">
    <location>
        <begin position="1"/>
        <end position="33"/>
    </location>
</feature>
<dbReference type="Proteomes" id="UP000509241">
    <property type="component" value="Chromosome"/>
</dbReference>
<name>A0A7D5GRW7_9EURY</name>
<keyword evidence="3" id="KW-1185">Reference proteome</keyword>
<feature type="region of interest" description="Disordered" evidence="1">
    <location>
        <begin position="85"/>
        <end position="119"/>
    </location>
</feature>
<organism evidence="2 3">
    <name type="scientific">Natrinema halophilum</name>
    <dbReference type="NCBI Taxonomy" id="1699371"/>
    <lineage>
        <taxon>Archaea</taxon>
        <taxon>Methanobacteriati</taxon>
        <taxon>Methanobacteriota</taxon>
        <taxon>Stenosarchaea group</taxon>
        <taxon>Halobacteria</taxon>
        <taxon>Halobacteriales</taxon>
        <taxon>Natrialbaceae</taxon>
        <taxon>Natrinema</taxon>
    </lineage>
</organism>
<evidence type="ECO:0000256" key="1">
    <source>
        <dbReference type="SAM" id="MobiDB-lite"/>
    </source>
</evidence>